<accession>A0A0B6ZJD4</accession>
<reference evidence="1" key="1">
    <citation type="submission" date="2014-12" db="EMBL/GenBank/DDBJ databases">
        <title>Insight into the proteome of Arion vulgaris.</title>
        <authorList>
            <person name="Aradska J."/>
            <person name="Bulat T."/>
            <person name="Smidak R."/>
            <person name="Sarate P."/>
            <person name="Gangsoo J."/>
            <person name="Sialana F."/>
            <person name="Bilban M."/>
            <person name="Lubec G."/>
        </authorList>
    </citation>
    <scope>NUCLEOTIDE SEQUENCE</scope>
    <source>
        <tissue evidence="1">Skin</tissue>
    </source>
</reference>
<protein>
    <submittedName>
        <fullName evidence="1">Uncharacterized protein</fullName>
    </submittedName>
</protein>
<proteinExistence type="predicted"/>
<dbReference type="AlphaFoldDB" id="A0A0B6ZJD4"/>
<organism evidence="1">
    <name type="scientific">Arion vulgaris</name>
    <dbReference type="NCBI Taxonomy" id="1028688"/>
    <lineage>
        <taxon>Eukaryota</taxon>
        <taxon>Metazoa</taxon>
        <taxon>Spiralia</taxon>
        <taxon>Lophotrochozoa</taxon>
        <taxon>Mollusca</taxon>
        <taxon>Gastropoda</taxon>
        <taxon>Heterobranchia</taxon>
        <taxon>Euthyneura</taxon>
        <taxon>Panpulmonata</taxon>
        <taxon>Eupulmonata</taxon>
        <taxon>Stylommatophora</taxon>
        <taxon>Helicina</taxon>
        <taxon>Arionoidea</taxon>
        <taxon>Arionidae</taxon>
        <taxon>Arion</taxon>
    </lineage>
</organism>
<sequence>MNLKQEVYPHMTNDSINHLTMRDHSIIFLLKIHYIQLFMHRIQQQQHTLEYRVTTSSVAKHWMMT</sequence>
<gene>
    <name evidence="1" type="primary">ORF67511</name>
</gene>
<name>A0A0B6ZJD4_9EUPU</name>
<dbReference type="EMBL" id="HACG01021874">
    <property type="protein sequence ID" value="CEK68739.1"/>
    <property type="molecule type" value="Transcribed_RNA"/>
</dbReference>
<evidence type="ECO:0000313" key="1">
    <source>
        <dbReference type="EMBL" id="CEK68739.1"/>
    </source>
</evidence>
<feature type="non-terminal residue" evidence="1">
    <location>
        <position position="65"/>
    </location>
</feature>